<keyword evidence="3 5" id="KW-1133">Transmembrane helix</keyword>
<feature type="transmembrane region" description="Helical" evidence="5">
    <location>
        <begin position="159"/>
        <end position="178"/>
    </location>
</feature>
<dbReference type="Pfam" id="PF02466">
    <property type="entry name" value="Tim17"/>
    <property type="match status" value="1"/>
</dbReference>
<dbReference type="RefSeq" id="XP_036354623.1">
    <property type="nucleotide sequence ID" value="XM_036498730.1"/>
</dbReference>
<evidence type="ECO:0000256" key="4">
    <source>
        <dbReference type="ARBA" id="ARBA00023136"/>
    </source>
</evidence>
<dbReference type="GO" id="GO:0008320">
    <property type="term" value="F:protein transmembrane transporter activity"/>
    <property type="evidence" value="ECO:0007669"/>
    <property type="project" value="TreeGrafter"/>
</dbReference>
<keyword evidence="6" id="KW-1185">Reference proteome</keyword>
<dbReference type="GO" id="GO:0030150">
    <property type="term" value="P:protein import into mitochondrial matrix"/>
    <property type="evidence" value="ECO:0007669"/>
    <property type="project" value="TreeGrafter"/>
</dbReference>
<evidence type="ECO:0000313" key="6">
    <source>
        <dbReference type="Proteomes" id="UP000515154"/>
    </source>
</evidence>
<evidence type="ECO:0000256" key="1">
    <source>
        <dbReference type="ARBA" id="ARBA00004141"/>
    </source>
</evidence>
<evidence type="ECO:0000256" key="2">
    <source>
        <dbReference type="ARBA" id="ARBA00022692"/>
    </source>
</evidence>
<dbReference type="PANTHER" id="PTHR15371:SF0">
    <property type="entry name" value="SD19278P"/>
    <property type="match status" value="1"/>
</dbReference>
<organism evidence="6 7">
    <name type="scientific">Octopus sinensis</name>
    <name type="common">East Asian common octopus</name>
    <dbReference type="NCBI Taxonomy" id="2607531"/>
    <lineage>
        <taxon>Eukaryota</taxon>
        <taxon>Metazoa</taxon>
        <taxon>Spiralia</taxon>
        <taxon>Lophotrochozoa</taxon>
        <taxon>Mollusca</taxon>
        <taxon>Cephalopoda</taxon>
        <taxon>Coleoidea</taxon>
        <taxon>Octopodiformes</taxon>
        <taxon>Octopoda</taxon>
        <taxon>Incirrata</taxon>
        <taxon>Octopodidae</taxon>
        <taxon>Octopus</taxon>
    </lineage>
</organism>
<dbReference type="InterPro" id="IPR045238">
    <property type="entry name" value="Tim23-like"/>
</dbReference>
<name>A0A7E6EH31_9MOLL</name>
<keyword evidence="4 5" id="KW-0472">Membrane</keyword>
<dbReference type="PANTHER" id="PTHR15371">
    <property type="entry name" value="TIM23"/>
    <property type="match status" value="1"/>
</dbReference>
<dbReference type="AlphaFoldDB" id="A0A7E6EH31"/>
<reference evidence="7" key="1">
    <citation type="submission" date="2025-08" db="UniProtKB">
        <authorList>
            <consortium name="RefSeq"/>
        </authorList>
    </citation>
    <scope>IDENTIFICATION</scope>
</reference>
<protein>
    <submittedName>
        <fullName evidence="7">Mitochondrial import inner membrane translocase subunit Tim23-like</fullName>
    </submittedName>
</protein>
<dbReference type="GO" id="GO:0005744">
    <property type="term" value="C:TIM23 mitochondrial import inner membrane translocase complex"/>
    <property type="evidence" value="ECO:0007669"/>
    <property type="project" value="TreeGrafter"/>
</dbReference>
<dbReference type="KEGG" id="osn:115227746"/>
<evidence type="ECO:0000256" key="3">
    <source>
        <dbReference type="ARBA" id="ARBA00022989"/>
    </source>
</evidence>
<gene>
    <name evidence="7" type="primary">LOC115227746</name>
</gene>
<comment type="subcellular location">
    <subcellularLocation>
        <location evidence="1">Membrane</location>
        <topology evidence="1">Multi-pass membrane protein</topology>
    </subcellularLocation>
</comment>
<keyword evidence="2 5" id="KW-0812">Transmembrane</keyword>
<evidence type="ECO:0000313" key="7">
    <source>
        <dbReference type="RefSeq" id="XP_036354623.1"/>
    </source>
</evidence>
<dbReference type="Proteomes" id="UP000515154">
    <property type="component" value="Unplaced"/>
</dbReference>
<sequence>MFNLPSYLGGNIAGHGQQDVNTPIMSPYLNVNPRYLNYEPEFIFPQGAKRQRGRLEMSFSQIGGSVMVGGAFGGAKGLISGLNEVKGERGKVMRVTIVNHVAKMGASYAQSLGCVGLLYSSLGTIISYGRDVEDYWNTLLSGVSTGLLFRSPGGLRSSLIGGAFGGAISLMMVACTHFDDIRRRIF</sequence>
<accession>A0A7E6EH31</accession>
<proteinExistence type="predicted"/>
<evidence type="ECO:0000256" key="5">
    <source>
        <dbReference type="SAM" id="Phobius"/>
    </source>
</evidence>